<proteinExistence type="predicted"/>
<dbReference type="Proteomes" id="UP000637513">
    <property type="component" value="Unassembled WGS sequence"/>
</dbReference>
<dbReference type="EMBL" id="JACRSW010000008">
    <property type="protein sequence ID" value="MBC8556517.1"/>
    <property type="molecule type" value="Genomic_DNA"/>
</dbReference>
<dbReference type="InterPro" id="IPR015231">
    <property type="entry name" value="DUF1934"/>
</dbReference>
<comment type="caution">
    <text evidence="1">The sequence shown here is derived from an EMBL/GenBank/DDBJ whole genome shotgun (WGS) entry which is preliminary data.</text>
</comment>
<dbReference type="Pfam" id="PF09148">
    <property type="entry name" value="DUF1934"/>
    <property type="match status" value="1"/>
</dbReference>
<sequence length="145" mass="16340">MNPEQVTITIVSTPTEQKEAKIETSYTGLYRKVSNKHVISYEEAFAADGEAPMTSKNIIRFNQNMVHISKKGDVTSQMHFEKDSRHEGIYQTPFGTFATAIDTHDLLVEETASGIRIVLLYTLHMNHAKVSKNEMIISIDHNAES</sequence>
<dbReference type="Gene3D" id="2.40.128.20">
    <property type="match status" value="1"/>
</dbReference>
<dbReference type="RefSeq" id="WP_249302723.1">
    <property type="nucleotide sequence ID" value="NZ_JACRSW010000008.1"/>
</dbReference>
<dbReference type="InterPro" id="IPR012674">
    <property type="entry name" value="Calycin"/>
</dbReference>
<accession>A0ABR7MRU4</accession>
<evidence type="ECO:0000313" key="2">
    <source>
        <dbReference type="Proteomes" id="UP000637513"/>
    </source>
</evidence>
<organism evidence="1 2">
    <name type="scientific">Jutongia hominis</name>
    <dbReference type="NCBI Taxonomy" id="2763664"/>
    <lineage>
        <taxon>Bacteria</taxon>
        <taxon>Bacillati</taxon>
        <taxon>Bacillota</taxon>
        <taxon>Clostridia</taxon>
        <taxon>Lachnospirales</taxon>
        <taxon>Lachnospiraceae</taxon>
        <taxon>Jutongia</taxon>
    </lineage>
</organism>
<gene>
    <name evidence="1" type="ORF">H8700_02155</name>
</gene>
<protein>
    <submittedName>
        <fullName evidence="1">DUF1934 domain-containing protein</fullName>
    </submittedName>
</protein>
<keyword evidence="2" id="KW-1185">Reference proteome</keyword>
<dbReference type="SUPFAM" id="SSF50814">
    <property type="entry name" value="Lipocalins"/>
    <property type="match status" value="1"/>
</dbReference>
<name>A0ABR7MRU4_9FIRM</name>
<reference evidence="1 2" key="1">
    <citation type="submission" date="2020-08" db="EMBL/GenBank/DDBJ databases">
        <title>Genome public.</title>
        <authorList>
            <person name="Liu C."/>
            <person name="Sun Q."/>
        </authorList>
    </citation>
    <scope>NUCLEOTIDE SEQUENCE [LARGE SCALE GENOMIC DNA]</scope>
    <source>
        <strain evidence="1 2">BX3</strain>
    </source>
</reference>
<evidence type="ECO:0000313" key="1">
    <source>
        <dbReference type="EMBL" id="MBC8556517.1"/>
    </source>
</evidence>